<sequence>MRKSYLLKGAFYGLVFLLVSQHAWAEKITVKATKTYGYPLPYQVADLDEYASNVATAWQQKFDKCMAIAQAQGGDYWFCQKYRVIGKAPDRYIHLRRLKSHHWHDV</sequence>
<name>A0A3B0YMX2_9ZZZZ</name>
<accession>A0A3B0YMX2</accession>
<reference evidence="1" key="1">
    <citation type="submission" date="2018-06" db="EMBL/GenBank/DDBJ databases">
        <authorList>
            <person name="Zhirakovskaya E."/>
        </authorList>
    </citation>
    <scope>NUCLEOTIDE SEQUENCE</scope>
</reference>
<organism evidence="1">
    <name type="scientific">hydrothermal vent metagenome</name>
    <dbReference type="NCBI Taxonomy" id="652676"/>
    <lineage>
        <taxon>unclassified sequences</taxon>
        <taxon>metagenomes</taxon>
        <taxon>ecological metagenomes</taxon>
    </lineage>
</organism>
<evidence type="ECO:0000313" key="1">
    <source>
        <dbReference type="EMBL" id="VAW78010.1"/>
    </source>
</evidence>
<dbReference type="AlphaFoldDB" id="A0A3B0YMX2"/>
<dbReference type="EMBL" id="UOFN01000085">
    <property type="protein sequence ID" value="VAW78010.1"/>
    <property type="molecule type" value="Genomic_DNA"/>
</dbReference>
<gene>
    <name evidence="1" type="ORF">MNBD_GAMMA15-810</name>
</gene>
<proteinExistence type="predicted"/>
<protein>
    <submittedName>
        <fullName evidence="1">Uncharacterized protein</fullName>
    </submittedName>
</protein>